<sequence length="240" mass="25326">MAARARDIAALWRRARNWRRLARRSPSPAEQIAAGQAPTPTRHAWRTRSVIRAGSRYSPAGYRRIVALANELTVLRGISPTRCPTWSPRCAGCWVSTAKPERRSRCTAGGRAEHLDAFTDVVNGYAERATTSPALCPASVAGLLAYLDTAAVVENGLPPPSSASPRPGPSAHGACGKGVGVAGGGGAAPVDRVFPSTASTRTWLTDAADLPPLLRATARRRPARCPCLGHLGSRQPKTAV</sequence>
<name>X7YIK3_MYCXE</name>
<keyword evidence="2" id="KW-0378">Hydrolase</keyword>
<proteinExistence type="predicted"/>
<organism evidence="2">
    <name type="scientific">Mycobacterium xenopi 4042</name>
    <dbReference type="NCBI Taxonomy" id="1299334"/>
    <lineage>
        <taxon>Bacteria</taxon>
        <taxon>Bacillati</taxon>
        <taxon>Actinomycetota</taxon>
        <taxon>Actinomycetes</taxon>
        <taxon>Mycobacteriales</taxon>
        <taxon>Mycobacteriaceae</taxon>
        <taxon>Mycobacterium</taxon>
    </lineage>
</organism>
<feature type="region of interest" description="Disordered" evidence="1">
    <location>
        <begin position="23"/>
        <end position="43"/>
    </location>
</feature>
<keyword evidence="2" id="KW-0547">Nucleotide-binding</keyword>
<feature type="region of interest" description="Disordered" evidence="1">
    <location>
        <begin position="157"/>
        <end position="177"/>
    </location>
</feature>
<evidence type="ECO:0000256" key="1">
    <source>
        <dbReference type="SAM" id="MobiDB-lite"/>
    </source>
</evidence>
<reference evidence="2" key="1">
    <citation type="submission" date="2014-01" db="EMBL/GenBank/DDBJ databases">
        <authorList>
            <person name="Brown-Elliot B."/>
            <person name="Wallace R."/>
            <person name="Lenaerts A."/>
            <person name="Ordway D."/>
            <person name="DeGroote M.A."/>
            <person name="Parker T."/>
            <person name="Sizemore C."/>
            <person name="Tallon L.J."/>
            <person name="Sadzewicz L.K."/>
            <person name="Sengamalay N."/>
            <person name="Fraser C.M."/>
            <person name="Hine E."/>
            <person name="Shefchek K.A."/>
            <person name="Das S.P."/>
            <person name="Tettelin H."/>
        </authorList>
    </citation>
    <scope>NUCLEOTIDE SEQUENCE [LARGE SCALE GENOMIC DNA]</scope>
    <source>
        <strain evidence="2">4042</strain>
    </source>
</reference>
<evidence type="ECO:0000313" key="2">
    <source>
        <dbReference type="EMBL" id="EUA07027.1"/>
    </source>
</evidence>
<dbReference type="PATRIC" id="fig|1299334.3.peg.9729"/>
<accession>X7YIK3</accession>
<keyword evidence="2" id="KW-0067">ATP-binding</keyword>
<gene>
    <name evidence="2" type="ORF">I553_0132</name>
</gene>
<dbReference type="AlphaFoldDB" id="X7YIK3"/>
<dbReference type="GO" id="GO:0004386">
    <property type="term" value="F:helicase activity"/>
    <property type="evidence" value="ECO:0007669"/>
    <property type="project" value="UniProtKB-KW"/>
</dbReference>
<protein>
    <submittedName>
        <fullName evidence="2">Putative ATP-dependent DNA helicase domain protein</fullName>
    </submittedName>
</protein>
<dbReference type="EMBL" id="JAOB01000093">
    <property type="protein sequence ID" value="EUA07027.1"/>
    <property type="molecule type" value="Genomic_DNA"/>
</dbReference>
<comment type="caution">
    <text evidence="2">The sequence shown here is derived from an EMBL/GenBank/DDBJ whole genome shotgun (WGS) entry which is preliminary data.</text>
</comment>
<keyword evidence="2" id="KW-0347">Helicase</keyword>
<feature type="compositionally biased region" description="Pro residues" evidence="1">
    <location>
        <begin position="157"/>
        <end position="168"/>
    </location>
</feature>